<keyword evidence="4 7" id="KW-1133">Transmembrane helix</keyword>
<feature type="transmembrane region" description="Helical" evidence="7">
    <location>
        <begin position="220"/>
        <end position="244"/>
    </location>
</feature>
<proteinExistence type="inferred from homology"/>
<evidence type="ECO:0000256" key="2">
    <source>
        <dbReference type="ARBA" id="ARBA00022692"/>
    </source>
</evidence>
<reference evidence="8" key="1">
    <citation type="submission" date="2022-06" db="EMBL/GenBank/DDBJ databases">
        <title>Ornithinimicrobium HY1793.</title>
        <authorList>
            <person name="Huang Y."/>
        </authorList>
    </citation>
    <scope>NUCLEOTIDE SEQUENCE</scope>
    <source>
        <strain evidence="8">HY1793</strain>
    </source>
</reference>
<comment type="function">
    <text evidence="7">Part of the twin-arginine translocation (Tat) system that transports large folded proteins containing a characteristic twin-arginine motif in their signal peptide across membranes. Together with TatB, TatC is part of a receptor directly interacting with Tat signal peptides.</text>
</comment>
<feature type="transmembrane region" description="Helical" evidence="7">
    <location>
        <begin position="21"/>
        <end position="41"/>
    </location>
</feature>
<evidence type="ECO:0000256" key="1">
    <source>
        <dbReference type="ARBA" id="ARBA00004141"/>
    </source>
</evidence>
<dbReference type="PRINTS" id="PR01840">
    <property type="entry name" value="TATCFAMILY"/>
</dbReference>
<gene>
    <name evidence="7 8" type="primary">tatC</name>
    <name evidence="8" type="ORF">NF556_11045</name>
</gene>
<dbReference type="Pfam" id="PF00902">
    <property type="entry name" value="TatC"/>
    <property type="match status" value="1"/>
</dbReference>
<keyword evidence="6 7" id="KW-0472">Membrane</keyword>
<dbReference type="Proteomes" id="UP001056455">
    <property type="component" value="Chromosome"/>
</dbReference>
<dbReference type="PANTHER" id="PTHR30371:SF0">
    <property type="entry name" value="SEC-INDEPENDENT PROTEIN TRANSLOCASE PROTEIN TATC, CHLOROPLASTIC-RELATED"/>
    <property type="match status" value="1"/>
</dbReference>
<evidence type="ECO:0000256" key="3">
    <source>
        <dbReference type="ARBA" id="ARBA00022927"/>
    </source>
</evidence>
<dbReference type="InterPro" id="IPR002033">
    <property type="entry name" value="TatC"/>
</dbReference>
<keyword evidence="2 7" id="KW-0812">Transmembrane</keyword>
<keyword evidence="7" id="KW-0813">Transport</keyword>
<feature type="transmembrane region" description="Helical" evidence="7">
    <location>
        <begin position="115"/>
        <end position="137"/>
    </location>
</feature>
<name>A0ABY4YN90_9MICO</name>
<keyword evidence="7" id="KW-1003">Cell membrane</keyword>
<keyword evidence="3 7" id="KW-0653">Protein transport</keyword>
<dbReference type="EMBL" id="CP099489">
    <property type="protein sequence ID" value="USQ78196.1"/>
    <property type="molecule type" value="Genomic_DNA"/>
</dbReference>
<dbReference type="HAMAP" id="MF_00902">
    <property type="entry name" value="TatC"/>
    <property type="match status" value="1"/>
</dbReference>
<dbReference type="NCBIfam" id="TIGR00945">
    <property type="entry name" value="tatC"/>
    <property type="match status" value="1"/>
</dbReference>
<feature type="transmembrane region" description="Helical" evidence="7">
    <location>
        <begin position="82"/>
        <end position="103"/>
    </location>
</feature>
<evidence type="ECO:0000256" key="7">
    <source>
        <dbReference type="HAMAP-Rule" id="MF_00902"/>
    </source>
</evidence>
<feature type="transmembrane region" description="Helical" evidence="7">
    <location>
        <begin position="164"/>
        <end position="185"/>
    </location>
</feature>
<comment type="subcellular location">
    <subcellularLocation>
        <location evidence="7">Cell membrane</location>
        <topology evidence="7">Multi-pass membrane protein</topology>
    </subcellularLocation>
    <subcellularLocation>
        <location evidence="1">Membrane</location>
        <topology evidence="1">Multi-pass membrane protein</topology>
    </subcellularLocation>
</comment>
<accession>A0ABY4YN90</accession>
<evidence type="ECO:0000256" key="5">
    <source>
        <dbReference type="ARBA" id="ARBA00023010"/>
    </source>
</evidence>
<protein>
    <recommendedName>
        <fullName evidence="7">Sec-independent protein translocase protein TatC</fullName>
    </recommendedName>
</protein>
<comment type="similarity">
    <text evidence="7">Belongs to the TatC family.</text>
</comment>
<keyword evidence="9" id="KW-1185">Reference proteome</keyword>
<dbReference type="PANTHER" id="PTHR30371">
    <property type="entry name" value="SEC-INDEPENDENT PROTEIN TRANSLOCASE PROTEIN TATC"/>
    <property type="match status" value="1"/>
</dbReference>
<comment type="subunit">
    <text evidence="7">The Tat system comprises two distinct complexes: a TatABC complex, containing multiple copies of TatA, TatB and TatC subunits, and a separate TatA complex, containing only TatA subunits. Substrates initially bind to the TatABC complex, which probably triggers association of the separate TatA complex to form the active translocon.</text>
</comment>
<dbReference type="RefSeq" id="WP_252590994.1">
    <property type="nucleotide sequence ID" value="NZ_CP099489.1"/>
</dbReference>
<evidence type="ECO:0000256" key="4">
    <source>
        <dbReference type="ARBA" id="ARBA00022989"/>
    </source>
</evidence>
<organism evidence="8 9">
    <name type="scientific">Ornithinimicrobium faecis</name>
    <dbReference type="NCBI Taxonomy" id="2934158"/>
    <lineage>
        <taxon>Bacteria</taxon>
        <taxon>Bacillati</taxon>
        <taxon>Actinomycetota</taxon>
        <taxon>Actinomycetes</taxon>
        <taxon>Micrococcales</taxon>
        <taxon>Ornithinimicrobiaceae</taxon>
        <taxon>Ornithinimicrobium</taxon>
    </lineage>
</organism>
<evidence type="ECO:0000256" key="6">
    <source>
        <dbReference type="ARBA" id="ARBA00023136"/>
    </source>
</evidence>
<feature type="transmembrane region" description="Helical" evidence="7">
    <location>
        <begin position="197"/>
        <end position="214"/>
    </location>
</feature>
<keyword evidence="5 7" id="KW-0811">Translocation</keyword>
<evidence type="ECO:0000313" key="8">
    <source>
        <dbReference type="EMBL" id="USQ78196.1"/>
    </source>
</evidence>
<evidence type="ECO:0000313" key="9">
    <source>
        <dbReference type="Proteomes" id="UP001056455"/>
    </source>
</evidence>
<sequence length="268" mass="30011">MARRDPEGRMPLAQHLRELRNRLFLAILGVIAGAVVGWIFYDELIDLLIEPLRNVRDSAGREIVNINFGASITQPFSVQLKVSIFVGIVLSSPLWIWQVWAFLMPGLKKKERRIALAYFFAGVPLFLAGAALAAWAIPRTVAILLSFTPDDAANLQDAMTYLNFVLYFILAFGLAFLMPVALVALNQLRILSVRMMIKGWRVALMIILVFAAFATPDPSAWTMIALAIPVYILYWGAIGVSALLERGRRKRDPTERWKDLSPDEASPL</sequence>